<dbReference type="InterPro" id="IPR016185">
    <property type="entry name" value="PreATP-grasp_dom_sf"/>
</dbReference>
<dbReference type="InterPro" id="IPR011095">
    <property type="entry name" value="Dala_Dala_lig_C"/>
</dbReference>
<dbReference type="GO" id="GO:0008716">
    <property type="term" value="F:D-alanine-D-alanine ligase activity"/>
    <property type="evidence" value="ECO:0007669"/>
    <property type="project" value="UniProtKB-EC"/>
</dbReference>
<dbReference type="PROSITE" id="PS50975">
    <property type="entry name" value="ATP_GRASP"/>
    <property type="match status" value="1"/>
</dbReference>
<evidence type="ECO:0000256" key="10">
    <source>
        <dbReference type="ARBA" id="ARBA00022984"/>
    </source>
</evidence>
<comment type="pathway">
    <text evidence="12">Cell wall biogenesis; peptidoglycan biosynthesis.</text>
</comment>
<evidence type="ECO:0000313" key="15">
    <source>
        <dbReference type="EMBL" id="CUN79522.1"/>
    </source>
</evidence>
<keyword evidence="3 12" id="KW-0963">Cytoplasm</keyword>
<keyword evidence="7 13" id="KW-0067">ATP-binding</keyword>
<proteinExistence type="inferred from homology"/>
<dbReference type="NCBIfam" id="NF002378">
    <property type="entry name" value="PRK01372.1"/>
    <property type="match status" value="1"/>
</dbReference>
<keyword evidence="4 12" id="KW-0436">Ligase</keyword>
<evidence type="ECO:0000256" key="1">
    <source>
        <dbReference type="ARBA" id="ARBA00004496"/>
    </source>
</evidence>
<keyword evidence="8" id="KW-0460">Magnesium</keyword>
<dbReference type="Gene3D" id="3.30.1490.20">
    <property type="entry name" value="ATP-grasp fold, A domain"/>
    <property type="match status" value="1"/>
</dbReference>
<evidence type="ECO:0000256" key="8">
    <source>
        <dbReference type="ARBA" id="ARBA00022842"/>
    </source>
</evidence>
<evidence type="ECO:0000256" key="12">
    <source>
        <dbReference type="HAMAP-Rule" id="MF_00047"/>
    </source>
</evidence>
<evidence type="ECO:0000256" key="5">
    <source>
        <dbReference type="ARBA" id="ARBA00022723"/>
    </source>
</evidence>
<dbReference type="InterPro" id="IPR005905">
    <property type="entry name" value="D_ala_D_ala"/>
</dbReference>
<dbReference type="InterPro" id="IPR013815">
    <property type="entry name" value="ATP_grasp_subdomain_1"/>
</dbReference>
<comment type="caution">
    <text evidence="15">The sequence shown here is derived from an EMBL/GenBank/DDBJ whole genome shotgun (WGS) entry which is preliminary data.</text>
</comment>
<protein>
    <recommendedName>
        <fullName evidence="12">D-alanine--D-alanine ligase</fullName>
        <ecNumber evidence="12">6.3.2.4</ecNumber>
    </recommendedName>
    <alternativeName>
        <fullName evidence="12">D-Ala-D-Ala ligase</fullName>
    </alternativeName>
    <alternativeName>
        <fullName evidence="12">D-alanylalanine synthetase</fullName>
    </alternativeName>
</protein>
<comment type="catalytic activity">
    <reaction evidence="12">
        <text>2 D-alanine + ATP = D-alanyl-D-alanine + ADP + phosphate + H(+)</text>
        <dbReference type="Rhea" id="RHEA:11224"/>
        <dbReference type="ChEBI" id="CHEBI:15378"/>
        <dbReference type="ChEBI" id="CHEBI:30616"/>
        <dbReference type="ChEBI" id="CHEBI:43474"/>
        <dbReference type="ChEBI" id="CHEBI:57416"/>
        <dbReference type="ChEBI" id="CHEBI:57822"/>
        <dbReference type="ChEBI" id="CHEBI:456216"/>
        <dbReference type="EC" id="6.3.2.4"/>
    </reaction>
</comment>
<dbReference type="PROSITE" id="PS00844">
    <property type="entry name" value="DALA_DALA_LIGASE_2"/>
    <property type="match status" value="1"/>
</dbReference>
<keyword evidence="10 12" id="KW-0573">Peptidoglycan synthesis</keyword>
<evidence type="ECO:0000256" key="7">
    <source>
        <dbReference type="ARBA" id="ARBA00022840"/>
    </source>
</evidence>
<reference evidence="15 16" key="1">
    <citation type="submission" date="2015-09" db="EMBL/GenBank/DDBJ databases">
        <authorList>
            <consortium name="Pathogen Informatics"/>
        </authorList>
    </citation>
    <scope>NUCLEOTIDE SEQUENCE [LARGE SCALE GENOMIC DNA]</scope>
    <source>
        <strain evidence="15 16">2789STDY5834858</strain>
    </source>
</reference>
<evidence type="ECO:0000256" key="4">
    <source>
        <dbReference type="ARBA" id="ARBA00022598"/>
    </source>
</evidence>
<comment type="subcellular location">
    <subcellularLocation>
        <location evidence="1 12">Cytoplasm</location>
    </subcellularLocation>
</comment>
<dbReference type="Gene3D" id="3.30.470.20">
    <property type="entry name" value="ATP-grasp fold, B domain"/>
    <property type="match status" value="1"/>
</dbReference>
<gene>
    <name evidence="15" type="primary">ddl_2</name>
    <name evidence="12" type="synonym">ddl</name>
    <name evidence="15" type="ORF">ERS852473_01116</name>
</gene>
<dbReference type="InterPro" id="IPR000291">
    <property type="entry name" value="D-Ala_lig_Van_CS"/>
</dbReference>
<dbReference type="PANTHER" id="PTHR23132:SF23">
    <property type="entry name" value="D-ALANINE--D-ALANINE LIGASE B"/>
    <property type="match status" value="1"/>
</dbReference>
<dbReference type="RefSeq" id="WP_055258462.1">
    <property type="nucleotide sequence ID" value="NZ_CABIXL010000003.1"/>
</dbReference>
<dbReference type="EC" id="6.3.2.4" evidence="12"/>
<evidence type="ECO:0000256" key="3">
    <source>
        <dbReference type="ARBA" id="ARBA00022490"/>
    </source>
</evidence>
<dbReference type="Pfam" id="PF01820">
    <property type="entry name" value="Dala_Dala_lig_N"/>
    <property type="match status" value="1"/>
</dbReference>
<keyword evidence="16" id="KW-1185">Reference proteome</keyword>
<evidence type="ECO:0000256" key="9">
    <source>
        <dbReference type="ARBA" id="ARBA00022960"/>
    </source>
</evidence>
<feature type="domain" description="ATP-grasp" evidence="14">
    <location>
        <begin position="99"/>
        <end position="293"/>
    </location>
</feature>
<dbReference type="Proteomes" id="UP000095488">
    <property type="component" value="Unassembled WGS sequence"/>
</dbReference>
<evidence type="ECO:0000256" key="13">
    <source>
        <dbReference type="PROSITE-ProRule" id="PRU00409"/>
    </source>
</evidence>
<evidence type="ECO:0000259" key="14">
    <source>
        <dbReference type="PROSITE" id="PS50975"/>
    </source>
</evidence>
<dbReference type="Gene3D" id="3.40.50.20">
    <property type="match status" value="1"/>
</dbReference>
<dbReference type="PIRSF" id="PIRSF039102">
    <property type="entry name" value="Ddl/VanB"/>
    <property type="match status" value="1"/>
</dbReference>
<evidence type="ECO:0000256" key="6">
    <source>
        <dbReference type="ARBA" id="ARBA00022741"/>
    </source>
</evidence>
<keyword evidence="5" id="KW-0479">Metal-binding</keyword>
<dbReference type="SUPFAM" id="SSF56059">
    <property type="entry name" value="Glutathione synthetase ATP-binding domain-like"/>
    <property type="match status" value="1"/>
</dbReference>
<sequence>MRIGVLMGGISTERDVSLETGKAIVNNINKKKYEVVPIIIDKKEDVLSKCNNIDFAFLALHGKFGEDGSVQKILEVLNIPYSGCNALSSSICMDKDIAKKIMVSQSIKTPKWISIKSVNDIDYDYIKKMKYPIFIKPNSGGSSVATFLVEKEENVKKAVETVLLYDKIAIIEEYIKGDEITCPILNGKVLPILAIKPKGKFFDLKSKYTDSEAYEYVVNFNENMQKKIETIALNAYDSLRCSVYARVDMIIKDGESYVLEVNTLPGMTKNSLFPKSCNSINIDFSTLLDLIIEYSLKEKR</sequence>
<dbReference type="InterPro" id="IPR011761">
    <property type="entry name" value="ATP-grasp"/>
</dbReference>
<dbReference type="InterPro" id="IPR011127">
    <property type="entry name" value="Dala_Dala_lig_N"/>
</dbReference>
<keyword evidence="11 12" id="KW-0961">Cell wall biogenesis/degradation</keyword>
<keyword evidence="9 12" id="KW-0133">Cell shape</keyword>
<dbReference type="SUPFAM" id="SSF52440">
    <property type="entry name" value="PreATP-grasp domain"/>
    <property type="match status" value="1"/>
</dbReference>
<dbReference type="PANTHER" id="PTHR23132">
    <property type="entry name" value="D-ALANINE--D-ALANINE LIGASE"/>
    <property type="match status" value="1"/>
</dbReference>
<dbReference type="Pfam" id="PF07478">
    <property type="entry name" value="Dala_Dala_lig_C"/>
    <property type="match status" value="1"/>
</dbReference>
<comment type="function">
    <text evidence="12">Cell wall formation.</text>
</comment>
<keyword evidence="6 13" id="KW-0547">Nucleotide-binding</keyword>
<dbReference type="NCBIfam" id="TIGR01205">
    <property type="entry name" value="D_ala_D_alaTIGR"/>
    <property type="match status" value="1"/>
</dbReference>
<evidence type="ECO:0000256" key="11">
    <source>
        <dbReference type="ARBA" id="ARBA00023316"/>
    </source>
</evidence>
<evidence type="ECO:0000313" key="16">
    <source>
        <dbReference type="Proteomes" id="UP000095488"/>
    </source>
</evidence>
<dbReference type="HAMAP" id="MF_00047">
    <property type="entry name" value="Dala_Dala_lig"/>
    <property type="match status" value="1"/>
</dbReference>
<comment type="similarity">
    <text evidence="2 12">Belongs to the D-alanine--D-alanine ligase family.</text>
</comment>
<evidence type="ECO:0000256" key="2">
    <source>
        <dbReference type="ARBA" id="ARBA00010871"/>
    </source>
</evidence>
<dbReference type="EMBL" id="CYZR01000003">
    <property type="protein sequence ID" value="CUN79522.1"/>
    <property type="molecule type" value="Genomic_DNA"/>
</dbReference>
<accession>A0ABM9UPI7</accession>
<organism evidence="15 16">
    <name type="scientific">Sarcina ventriculi</name>
    <name type="common">Clostridium ventriculi</name>
    <dbReference type="NCBI Taxonomy" id="1267"/>
    <lineage>
        <taxon>Bacteria</taxon>
        <taxon>Bacillati</taxon>
        <taxon>Bacillota</taxon>
        <taxon>Clostridia</taxon>
        <taxon>Eubacteriales</taxon>
        <taxon>Clostridiaceae</taxon>
        <taxon>Sarcina</taxon>
    </lineage>
</organism>
<name>A0ABM9UPI7_SARVE</name>